<comment type="caution">
    <text evidence="1">The sequence shown here is derived from an EMBL/GenBank/DDBJ whole genome shotgun (WGS) entry which is preliminary data.</text>
</comment>
<gene>
    <name evidence="1" type="ORF">QAD02_022288</name>
</gene>
<protein>
    <submittedName>
        <fullName evidence="1">Uncharacterized protein</fullName>
    </submittedName>
</protein>
<keyword evidence="2" id="KW-1185">Reference proteome</keyword>
<evidence type="ECO:0000313" key="2">
    <source>
        <dbReference type="Proteomes" id="UP001239111"/>
    </source>
</evidence>
<reference evidence="1" key="1">
    <citation type="submission" date="2023-04" db="EMBL/GenBank/DDBJ databases">
        <title>A chromosome-level genome assembly of the parasitoid wasp Eretmocerus hayati.</title>
        <authorList>
            <person name="Zhong Y."/>
            <person name="Liu S."/>
            <person name="Liu Y."/>
        </authorList>
    </citation>
    <scope>NUCLEOTIDE SEQUENCE</scope>
    <source>
        <strain evidence="1">ZJU_SS_LIU_2023</strain>
    </source>
</reference>
<proteinExistence type="predicted"/>
<accession>A0ACC2PV26</accession>
<dbReference type="Proteomes" id="UP001239111">
    <property type="component" value="Chromosome 1"/>
</dbReference>
<sequence>MKLRRVTVEDPQPNPCESAALEIEEAAAEAIKQANTWAGAIPRPPKSAVSATIVSADVESNDSSTKRLESLIGKEGTQLRSAPRRSKKIEWNNELQAAEELAKRGYASQLLEILKKNSEPNHAANTTTTIVSGYQPEPVGTPRLPPMPIGVPIRTFLHQAAIPISTRDQGMDIQVYEDHHFGNQADSMPVDLSLNQEFDQLRNSTEEQHIWINQNPRSLFTATTRNKKCVGPAIGVPVGKIPTNPWVAPQNEEQRKLLSALLTNKLKVGLLKAKDGRVIMRRKGLIVLQPDRLGWRCGACILRYPEKYNAWAGWIGHEIHQVGILDEFQNNGFTMICPDCGRNPASPTVLDDCTDSILTCIRHWEDVNNGIIMESIPLRVDCLCSWMTTKELKTLKSTSTANPRDNFYRKQHE</sequence>
<evidence type="ECO:0000313" key="1">
    <source>
        <dbReference type="EMBL" id="KAJ8686494.1"/>
    </source>
</evidence>
<dbReference type="EMBL" id="CM056741">
    <property type="protein sequence ID" value="KAJ8686494.1"/>
    <property type="molecule type" value="Genomic_DNA"/>
</dbReference>
<name>A0ACC2PV26_9HYME</name>
<organism evidence="1 2">
    <name type="scientific">Eretmocerus hayati</name>
    <dbReference type="NCBI Taxonomy" id="131215"/>
    <lineage>
        <taxon>Eukaryota</taxon>
        <taxon>Metazoa</taxon>
        <taxon>Ecdysozoa</taxon>
        <taxon>Arthropoda</taxon>
        <taxon>Hexapoda</taxon>
        <taxon>Insecta</taxon>
        <taxon>Pterygota</taxon>
        <taxon>Neoptera</taxon>
        <taxon>Endopterygota</taxon>
        <taxon>Hymenoptera</taxon>
        <taxon>Apocrita</taxon>
        <taxon>Proctotrupomorpha</taxon>
        <taxon>Chalcidoidea</taxon>
        <taxon>Aphelinidae</taxon>
        <taxon>Aphelininae</taxon>
        <taxon>Eretmocerus</taxon>
    </lineage>
</organism>